<organism evidence="1 2">
    <name type="scientific">Malus domestica</name>
    <name type="common">Apple</name>
    <name type="synonym">Pyrus malus</name>
    <dbReference type="NCBI Taxonomy" id="3750"/>
    <lineage>
        <taxon>Eukaryota</taxon>
        <taxon>Viridiplantae</taxon>
        <taxon>Streptophyta</taxon>
        <taxon>Embryophyta</taxon>
        <taxon>Tracheophyta</taxon>
        <taxon>Spermatophyta</taxon>
        <taxon>Magnoliopsida</taxon>
        <taxon>eudicotyledons</taxon>
        <taxon>Gunneridae</taxon>
        <taxon>Pentapetalae</taxon>
        <taxon>rosids</taxon>
        <taxon>fabids</taxon>
        <taxon>Rosales</taxon>
        <taxon>Rosaceae</taxon>
        <taxon>Amygdaloideae</taxon>
        <taxon>Maleae</taxon>
        <taxon>Malus</taxon>
    </lineage>
</organism>
<sequence length="157" mass="17682">MEVIQYGAEDKVDYSLKNLRPNRRKVPNKSDMLYIEIHGRIYVVPRPLVLCINIWRRLWESIRKVVSVLFHFFTSAVNLQKPKNQTPAQSLQDPGLPLQLPVTVAAMETQSQPLSLYHTNSLSISTSCNFDPNSIPESAAESLLDLNPLSPPPPPPP</sequence>
<evidence type="ECO:0000313" key="1">
    <source>
        <dbReference type="EMBL" id="RXH81073.1"/>
    </source>
</evidence>
<keyword evidence="2" id="KW-1185">Reference proteome</keyword>
<name>A0A498IIL5_MALDO</name>
<proteinExistence type="predicted"/>
<dbReference type="Proteomes" id="UP000290289">
    <property type="component" value="Chromosome 12"/>
</dbReference>
<dbReference type="AlphaFoldDB" id="A0A498IIL5"/>
<gene>
    <name evidence="1" type="ORF">DVH24_004987</name>
</gene>
<protein>
    <submittedName>
        <fullName evidence="1">Uncharacterized protein</fullName>
    </submittedName>
</protein>
<comment type="caution">
    <text evidence="1">The sequence shown here is derived from an EMBL/GenBank/DDBJ whole genome shotgun (WGS) entry which is preliminary data.</text>
</comment>
<evidence type="ECO:0000313" key="2">
    <source>
        <dbReference type="Proteomes" id="UP000290289"/>
    </source>
</evidence>
<accession>A0A498IIL5</accession>
<reference evidence="1 2" key="1">
    <citation type="submission" date="2018-10" db="EMBL/GenBank/DDBJ databases">
        <title>A high-quality apple genome assembly.</title>
        <authorList>
            <person name="Hu J."/>
        </authorList>
    </citation>
    <scope>NUCLEOTIDE SEQUENCE [LARGE SCALE GENOMIC DNA]</scope>
    <source>
        <strain evidence="2">cv. HFTH1</strain>
        <tissue evidence="1">Young leaf</tissue>
    </source>
</reference>
<dbReference type="EMBL" id="RDQH01000338">
    <property type="protein sequence ID" value="RXH81073.1"/>
    <property type="molecule type" value="Genomic_DNA"/>
</dbReference>